<dbReference type="Proteomes" id="UP000028931">
    <property type="component" value="Chromosome"/>
</dbReference>
<gene>
    <name evidence="1" type="ORF">PSAKL28_39510</name>
</gene>
<proteinExistence type="predicted"/>
<dbReference type="HOGENOM" id="CLU_1676209_0_0_6"/>
<organism evidence="1 2">
    <name type="scientific">Pseudomonas alkylphenolica</name>
    <dbReference type="NCBI Taxonomy" id="237609"/>
    <lineage>
        <taxon>Bacteria</taxon>
        <taxon>Pseudomonadati</taxon>
        <taxon>Pseudomonadota</taxon>
        <taxon>Gammaproteobacteria</taxon>
        <taxon>Pseudomonadales</taxon>
        <taxon>Pseudomonadaceae</taxon>
        <taxon>Pseudomonas</taxon>
    </lineage>
</organism>
<evidence type="ECO:0000313" key="2">
    <source>
        <dbReference type="Proteomes" id="UP000028931"/>
    </source>
</evidence>
<dbReference type="eggNOG" id="ENOG5033Y3G">
    <property type="taxonomic scope" value="Bacteria"/>
</dbReference>
<protein>
    <recommendedName>
        <fullName evidence="3">Apea-like HEPN domain-containing protein</fullName>
    </recommendedName>
</protein>
<name>A0A077FCT2_9PSED</name>
<accession>A0A077FCT2</accession>
<reference evidence="1 2" key="1">
    <citation type="submission" date="2014-07" db="EMBL/GenBank/DDBJ databases">
        <authorList>
            <person name="Lee K."/>
            <person name="Lim J.Y."/>
            <person name="Hwang I."/>
        </authorList>
    </citation>
    <scope>NUCLEOTIDE SEQUENCE [LARGE SCALE GENOMIC DNA]</scope>
    <source>
        <strain evidence="1 2">KL28</strain>
    </source>
</reference>
<sequence length="158" mass="18194">MIQLQDYFRSRVSQAAYDLFAVFSRFEYAMKKGGFRRGENADAAWTKFANHLPADIFPRLRATSDVAIYFDAPPDRLVADTGEGVRWSGKPTTPTTMPELLDCIKIARNNLFHGDKRHDNRRDTELMVAALFVLNHIYESIEYDPKFDAFISEMEYGL</sequence>
<evidence type="ECO:0008006" key="3">
    <source>
        <dbReference type="Google" id="ProtNLM"/>
    </source>
</evidence>
<dbReference type="OrthoDB" id="1442157at2"/>
<evidence type="ECO:0000313" key="1">
    <source>
        <dbReference type="EMBL" id="AIL63098.1"/>
    </source>
</evidence>
<dbReference type="RefSeq" id="WP_038613685.1">
    <property type="nucleotide sequence ID" value="NZ_CP009048.1"/>
</dbReference>
<dbReference type="EMBL" id="CP009048">
    <property type="protein sequence ID" value="AIL63098.1"/>
    <property type="molecule type" value="Genomic_DNA"/>
</dbReference>
<dbReference type="AlphaFoldDB" id="A0A077FCT2"/>
<dbReference type="KEGG" id="palk:PSAKL28_39510"/>